<dbReference type="RefSeq" id="WP_143165814.1">
    <property type="nucleotide sequence ID" value="NZ_FQXG01000009.1"/>
</dbReference>
<keyword evidence="3" id="KW-1185">Reference proteome</keyword>
<organism evidence="2 3">
    <name type="scientific">Ferrimonas marina</name>
    <dbReference type="NCBI Taxonomy" id="299255"/>
    <lineage>
        <taxon>Bacteria</taxon>
        <taxon>Pseudomonadati</taxon>
        <taxon>Pseudomonadota</taxon>
        <taxon>Gammaproteobacteria</taxon>
        <taxon>Alteromonadales</taxon>
        <taxon>Ferrimonadaceae</taxon>
        <taxon>Ferrimonas</taxon>
    </lineage>
</organism>
<accession>A0A1M5Z5H2</accession>
<dbReference type="EMBL" id="FQXG01000009">
    <property type="protein sequence ID" value="SHI19431.1"/>
    <property type="molecule type" value="Genomic_DNA"/>
</dbReference>
<dbReference type="STRING" id="299255.SAMN02745129_4677"/>
<feature type="transmembrane region" description="Helical" evidence="1">
    <location>
        <begin position="7"/>
        <end position="25"/>
    </location>
</feature>
<gene>
    <name evidence="2" type="ORF">SAMN02745129_4677</name>
</gene>
<protein>
    <submittedName>
        <fullName evidence="2">Uncharacterized protein</fullName>
    </submittedName>
</protein>
<sequence>MNTPRGIFELVVALTVLILGSALALAGLASWGLATTGGLLLTATLVLRPQWGTQALEKR</sequence>
<keyword evidence="1" id="KW-1133">Transmembrane helix</keyword>
<dbReference type="Proteomes" id="UP000184268">
    <property type="component" value="Unassembled WGS sequence"/>
</dbReference>
<evidence type="ECO:0000313" key="2">
    <source>
        <dbReference type="EMBL" id="SHI19431.1"/>
    </source>
</evidence>
<reference evidence="2 3" key="1">
    <citation type="submission" date="2016-11" db="EMBL/GenBank/DDBJ databases">
        <authorList>
            <person name="Jaros S."/>
            <person name="Januszkiewicz K."/>
            <person name="Wedrychowicz H."/>
        </authorList>
    </citation>
    <scope>NUCLEOTIDE SEQUENCE [LARGE SCALE GENOMIC DNA]</scope>
    <source>
        <strain evidence="2 3">DSM 16917</strain>
    </source>
</reference>
<keyword evidence="1" id="KW-0472">Membrane</keyword>
<evidence type="ECO:0000313" key="3">
    <source>
        <dbReference type="Proteomes" id="UP000184268"/>
    </source>
</evidence>
<keyword evidence="1" id="KW-0812">Transmembrane</keyword>
<name>A0A1M5Z5H2_9GAMM</name>
<dbReference type="AlphaFoldDB" id="A0A1M5Z5H2"/>
<evidence type="ECO:0000256" key="1">
    <source>
        <dbReference type="SAM" id="Phobius"/>
    </source>
</evidence>
<proteinExistence type="predicted"/>